<organism evidence="3 4">
    <name type="scientific">Penicillium coprophilum</name>
    <dbReference type="NCBI Taxonomy" id="36646"/>
    <lineage>
        <taxon>Eukaryota</taxon>
        <taxon>Fungi</taxon>
        <taxon>Dikarya</taxon>
        <taxon>Ascomycota</taxon>
        <taxon>Pezizomycotina</taxon>
        <taxon>Eurotiomycetes</taxon>
        <taxon>Eurotiomycetidae</taxon>
        <taxon>Eurotiales</taxon>
        <taxon>Aspergillaceae</taxon>
        <taxon>Penicillium</taxon>
    </lineage>
</organism>
<evidence type="ECO:0000259" key="1">
    <source>
        <dbReference type="Pfam" id="PF13622"/>
    </source>
</evidence>
<feature type="domain" description="Acyl-CoA thioesterase-like C-terminal" evidence="2">
    <location>
        <begin position="211"/>
        <end position="355"/>
    </location>
</feature>
<gene>
    <name evidence="3" type="ORF">PENCOP_c002G00475</name>
</gene>
<dbReference type="Pfam" id="PF20789">
    <property type="entry name" value="4HBT_3C"/>
    <property type="match status" value="1"/>
</dbReference>
<evidence type="ECO:0000313" key="4">
    <source>
        <dbReference type="Proteomes" id="UP000191500"/>
    </source>
</evidence>
<dbReference type="InterPro" id="IPR049450">
    <property type="entry name" value="ACOT8-like_C"/>
</dbReference>
<keyword evidence="4" id="KW-1185">Reference proteome</keyword>
<name>A0A1V6V1L0_9EURO</name>
<protein>
    <recommendedName>
        <fullName evidence="5">Thioesterase domain-containing protein</fullName>
    </recommendedName>
</protein>
<dbReference type="InterPro" id="IPR042171">
    <property type="entry name" value="Acyl-CoA_hotdog"/>
</dbReference>
<proteinExistence type="predicted"/>
<reference evidence="4" key="1">
    <citation type="journal article" date="2017" name="Nat. Microbiol.">
        <title>Global analysis of biosynthetic gene clusters reveals vast potential of secondary metabolite production in Penicillium species.</title>
        <authorList>
            <person name="Nielsen J.C."/>
            <person name="Grijseels S."/>
            <person name="Prigent S."/>
            <person name="Ji B."/>
            <person name="Dainat J."/>
            <person name="Nielsen K.F."/>
            <person name="Frisvad J.C."/>
            <person name="Workman M."/>
            <person name="Nielsen J."/>
        </authorList>
    </citation>
    <scope>NUCLEOTIDE SEQUENCE [LARGE SCALE GENOMIC DNA]</scope>
    <source>
        <strain evidence="4">IBT 31321</strain>
    </source>
</reference>
<evidence type="ECO:0000313" key="3">
    <source>
        <dbReference type="EMBL" id="OQE44536.1"/>
    </source>
</evidence>
<accession>A0A1V6V1L0</accession>
<dbReference type="STRING" id="36646.A0A1V6V1L0"/>
<dbReference type="Proteomes" id="UP000191500">
    <property type="component" value="Unassembled WGS sequence"/>
</dbReference>
<dbReference type="InterPro" id="IPR049449">
    <property type="entry name" value="TesB_ACOT8-like_N"/>
</dbReference>
<dbReference type="AlphaFoldDB" id="A0A1V6V1L0"/>
<comment type="caution">
    <text evidence="3">The sequence shown here is derived from an EMBL/GenBank/DDBJ whole genome shotgun (WGS) entry which is preliminary data.</text>
</comment>
<dbReference type="PANTHER" id="PTHR38110">
    <property type="entry name" value="CHROMOSOME 23, WHOLE GENOME SHOTGUN SEQUENCE"/>
    <property type="match status" value="1"/>
</dbReference>
<evidence type="ECO:0008006" key="5">
    <source>
        <dbReference type="Google" id="ProtNLM"/>
    </source>
</evidence>
<dbReference type="Pfam" id="PF13622">
    <property type="entry name" value="4HBT_3"/>
    <property type="match status" value="1"/>
</dbReference>
<dbReference type="PANTHER" id="PTHR38110:SF3">
    <property type="entry name" value="THIOESTERASE-LIKE SUPERFAMILY-DOMAIN-CONTAINING PROTEIN"/>
    <property type="match status" value="1"/>
</dbReference>
<evidence type="ECO:0000259" key="2">
    <source>
        <dbReference type="Pfam" id="PF20789"/>
    </source>
</evidence>
<dbReference type="InterPro" id="IPR029069">
    <property type="entry name" value="HotDog_dom_sf"/>
</dbReference>
<dbReference type="Gene3D" id="2.40.160.210">
    <property type="entry name" value="Acyl-CoA thioesterase, double hotdog domain"/>
    <property type="match status" value="1"/>
</dbReference>
<sequence>MGKLYISEKYINDLLQTSCSIIPVYADPTTTMSTINPSFQEAIKVTPQGSNRYSAFLRPEWCIGTVPHGGYTTAVIYQLTLTHFTHVHPNQYKGPASPISIQLSFLRRTASGPVTFEVEDVKIGRRTSTIHIKLLQASEKNPDQLEVKLAGYITISPPEAEVGLSVITGWKPLPAPAAGSRADGSVDLAALGRTGIDGAWTKFQPAFPDFRKAAAQVELFGPGNGEEQRKRSGNLNVDQWARFRPGGDVNGRWTDAAVGYLLDMFPMALDNLDTMSAAAAAKESGSPVVGNKAKTWYPTVTLSVDMKKRLPAEGVEWLYSRVVIKVMRDGRTDLEVTVLDEAGDVIAVSTQVGLVVSASRNLGTRKMEKL</sequence>
<feature type="domain" description="Acyl-CoA thioesterase-like N-terminal HotDog" evidence="1">
    <location>
        <begin position="58"/>
        <end position="154"/>
    </location>
</feature>
<dbReference type="SUPFAM" id="SSF54637">
    <property type="entry name" value="Thioesterase/thiol ester dehydrase-isomerase"/>
    <property type="match status" value="2"/>
</dbReference>
<dbReference type="InterPro" id="IPR052389">
    <property type="entry name" value="Sec_Metab_Biosynth-Assoc"/>
</dbReference>
<dbReference type="EMBL" id="MDDG01000002">
    <property type="protein sequence ID" value="OQE44536.1"/>
    <property type="molecule type" value="Genomic_DNA"/>
</dbReference>